<protein>
    <submittedName>
        <fullName evidence="2">Uncharacterized protein</fullName>
    </submittedName>
</protein>
<dbReference type="Proteomes" id="UP000001055">
    <property type="component" value="Unassembled WGS sequence"/>
</dbReference>
<feature type="region of interest" description="Disordered" evidence="1">
    <location>
        <begin position="62"/>
        <end position="82"/>
    </location>
</feature>
<evidence type="ECO:0000256" key="1">
    <source>
        <dbReference type="SAM" id="MobiDB-lite"/>
    </source>
</evidence>
<accession>Q0UST1</accession>
<dbReference type="AlphaFoldDB" id="Q0UST1"/>
<evidence type="ECO:0000313" key="3">
    <source>
        <dbReference type="Proteomes" id="UP000001055"/>
    </source>
</evidence>
<name>Q0UST1_PHANO</name>
<organism evidence="2 3">
    <name type="scientific">Phaeosphaeria nodorum (strain SN15 / ATCC MYA-4574 / FGSC 10173)</name>
    <name type="common">Glume blotch fungus</name>
    <name type="synonym">Parastagonospora nodorum</name>
    <dbReference type="NCBI Taxonomy" id="321614"/>
    <lineage>
        <taxon>Eukaryota</taxon>
        <taxon>Fungi</taxon>
        <taxon>Dikarya</taxon>
        <taxon>Ascomycota</taxon>
        <taxon>Pezizomycotina</taxon>
        <taxon>Dothideomycetes</taxon>
        <taxon>Pleosporomycetidae</taxon>
        <taxon>Pleosporales</taxon>
        <taxon>Pleosporineae</taxon>
        <taxon>Phaeosphaeriaceae</taxon>
        <taxon>Parastagonospora</taxon>
    </lineage>
</organism>
<dbReference type="KEGG" id="pno:SNOG_05183"/>
<feature type="compositionally biased region" description="Polar residues" evidence="1">
    <location>
        <begin position="1"/>
        <end position="10"/>
    </location>
</feature>
<dbReference type="EMBL" id="CH445331">
    <property type="protein sequence ID" value="EAT87574.1"/>
    <property type="molecule type" value="Genomic_DNA"/>
</dbReference>
<dbReference type="RefSeq" id="XP_001795592.1">
    <property type="nucleotide sequence ID" value="XM_001795540.1"/>
</dbReference>
<feature type="compositionally biased region" description="Basic and acidic residues" evidence="1">
    <location>
        <begin position="11"/>
        <end position="20"/>
    </location>
</feature>
<dbReference type="GeneID" id="5972467"/>
<dbReference type="InParanoid" id="Q0UST1"/>
<reference evidence="3" key="1">
    <citation type="journal article" date="2007" name="Plant Cell">
        <title>Dothideomycete-plant interactions illuminated by genome sequencing and EST analysis of the wheat pathogen Stagonospora nodorum.</title>
        <authorList>
            <person name="Hane J.K."/>
            <person name="Lowe R.G."/>
            <person name="Solomon P.S."/>
            <person name="Tan K.C."/>
            <person name="Schoch C.L."/>
            <person name="Spatafora J.W."/>
            <person name="Crous P.W."/>
            <person name="Kodira C."/>
            <person name="Birren B.W."/>
            <person name="Galagan J.E."/>
            <person name="Torriani S.F."/>
            <person name="McDonald B.A."/>
            <person name="Oliver R.P."/>
        </authorList>
    </citation>
    <scope>NUCLEOTIDE SEQUENCE [LARGE SCALE GENOMIC DNA]</scope>
    <source>
        <strain evidence="3">SN15 / ATCC MYA-4574 / FGSC 10173</strain>
    </source>
</reference>
<evidence type="ECO:0000313" key="2">
    <source>
        <dbReference type="EMBL" id="EAT87574.1"/>
    </source>
</evidence>
<sequence>MSLVYSPSTAERSDDSDFRGAPELPPAAMPPLQASRHAFSDGCKAAPGTGHHVICLTRALSHTAKREDPPSPAAVKFRPFAS</sequence>
<gene>
    <name evidence="2" type="ORF">SNOG_05183</name>
</gene>
<feature type="region of interest" description="Disordered" evidence="1">
    <location>
        <begin position="1"/>
        <end position="35"/>
    </location>
</feature>
<proteinExistence type="predicted"/>